<gene>
    <name evidence="4" type="ORF">NW768_011232</name>
</gene>
<evidence type="ECO:0000256" key="2">
    <source>
        <dbReference type="ARBA" id="ARBA00023043"/>
    </source>
</evidence>
<dbReference type="EMBL" id="JAOQBH010000027">
    <property type="protein sequence ID" value="KAJ4115380.1"/>
    <property type="molecule type" value="Genomic_DNA"/>
</dbReference>
<evidence type="ECO:0000313" key="5">
    <source>
        <dbReference type="Proteomes" id="UP001152024"/>
    </source>
</evidence>
<comment type="caution">
    <text evidence="4">The sequence shown here is derived from an EMBL/GenBank/DDBJ whole genome shotgun (WGS) entry which is preliminary data.</text>
</comment>
<evidence type="ECO:0008006" key="6">
    <source>
        <dbReference type="Google" id="ProtNLM"/>
    </source>
</evidence>
<keyword evidence="2 3" id="KW-0040">ANK repeat</keyword>
<dbReference type="PROSITE" id="PS50297">
    <property type="entry name" value="ANK_REP_REGION"/>
    <property type="match status" value="1"/>
</dbReference>
<dbReference type="InterPro" id="IPR036770">
    <property type="entry name" value="Ankyrin_rpt-contain_sf"/>
</dbReference>
<organism evidence="4 5">
    <name type="scientific">Fusarium equiseti</name>
    <name type="common">Fusarium scirpi</name>
    <dbReference type="NCBI Taxonomy" id="61235"/>
    <lineage>
        <taxon>Eukaryota</taxon>
        <taxon>Fungi</taxon>
        <taxon>Dikarya</taxon>
        <taxon>Ascomycota</taxon>
        <taxon>Pezizomycotina</taxon>
        <taxon>Sordariomycetes</taxon>
        <taxon>Hypocreomycetidae</taxon>
        <taxon>Hypocreales</taxon>
        <taxon>Nectriaceae</taxon>
        <taxon>Fusarium</taxon>
        <taxon>Fusarium incarnatum-equiseti species complex</taxon>
    </lineage>
</organism>
<dbReference type="PANTHER" id="PTHR24198">
    <property type="entry name" value="ANKYRIN REPEAT AND PROTEIN KINASE DOMAIN-CONTAINING PROTEIN"/>
    <property type="match status" value="1"/>
</dbReference>
<proteinExistence type="predicted"/>
<evidence type="ECO:0000256" key="3">
    <source>
        <dbReference type="PROSITE-ProRule" id="PRU00023"/>
    </source>
</evidence>
<accession>A0ABQ8QYH5</accession>
<name>A0ABQ8QYH5_FUSEQ</name>
<dbReference type="PROSITE" id="PS50088">
    <property type="entry name" value="ANK_REPEAT"/>
    <property type="match status" value="1"/>
</dbReference>
<dbReference type="PANTHER" id="PTHR24198:SF165">
    <property type="entry name" value="ANKYRIN REPEAT-CONTAINING PROTEIN-RELATED"/>
    <property type="match status" value="1"/>
</dbReference>
<dbReference type="InterPro" id="IPR002110">
    <property type="entry name" value="Ankyrin_rpt"/>
</dbReference>
<dbReference type="Pfam" id="PF12796">
    <property type="entry name" value="Ank_2"/>
    <property type="match status" value="2"/>
</dbReference>
<feature type="repeat" description="ANK" evidence="3">
    <location>
        <begin position="32"/>
        <end position="66"/>
    </location>
</feature>
<reference evidence="4" key="1">
    <citation type="submission" date="2022-09" db="EMBL/GenBank/DDBJ databases">
        <title>Fusarium specimens isolated from Avocado Roots.</title>
        <authorList>
            <person name="Stajich J."/>
            <person name="Roper C."/>
            <person name="Heimlech-Rivalta G."/>
        </authorList>
    </citation>
    <scope>NUCLEOTIDE SEQUENCE</scope>
    <source>
        <strain evidence="4">CF00095</strain>
    </source>
</reference>
<sequence>MTNYGWIQERRLAIIDLLLESSEVDVNAHDIYGISPLHIAAHDEYLSESVFQKLIDKGANISLSTADKETSLHFAIADRNDVVISKLVPLGADPAFKDVTGHNALLYAARKIQLSILQDILTWTPKHSLQTVLESKDNYGQNILHHLLGSRGHVNVELTAYLVEQASGINDLDKGGLTPVAVFLSKFAPCAHEADTKVLDYLFEHGADPTSTTVEGLGLVSLAARFLRLSVGLFQSLAKGGSSLTCQDSQGRTALHHSAESGTLTKKVLRYRQEVAKLPLNLHDGNGKTALDYAIEKEQEVHGPNLFKPDRWLKTETLLRGIEEET</sequence>
<evidence type="ECO:0000313" key="4">
    <source>
        <dbReference type="EMBL" id="KAJ4115380.1"/>
    </source>
</evidence>
<dbReference type="Gene3D" id="1.25.40.20">
    <property type="entry name" value="Ankyrin repeat-containing domain"/>
    <property type="match status" value="2"/>
</dbReference>
<keyword evidence="1" id="KW-0677">Repeat</keyword>
<protein>
    <recommendedName>
        <fullName evidence="6">Ankyrin</fullName>
    </recommendedName>
</protein>
<dbReference type="Proteomes" id="UP001152024">
    <property type="component" value="Unassembled WGS sequence"/>
</dbReference>
<evidence type="ECO:0000256" key="1">
    <source>
        <dbReference type="ARBA" id="ARBA00022737"/>
    </source>
</evidence>
<dbReference type="SUPFAM" id="SSF48403">
    <property type="entry name" value="Ankyrin repeat"/>
    <property type="match status" value="1"/>
</dbReference>
<dbReference type="SMART" id="SM00248">
    <property type="entry name" value="ANK"/>
    <property type="match status" value="5"/>
</dbReference>
<keyword evidence="5" id="KW-1185">Reference proteome</keyword>